<comment type="caution">
    <text evidence="1">The sequence shown here is derived from an EMBL/GenBank/DDBJ whole genome shotgun (WGS) entry which is preliminary data.</text>
</comment>
<dbReference type="EMBL" id="LJQC01000663">
    <property type="protein sequence ID" value="KPW96357.1"/>
    <property type="molecule type" value="Genomic_DNA"/>
</dbReference>
<reference evidence="1 2" key="1">
    <citation type="submission" date="2015-09" db="EMBL/GenBank/DDBJ databases">
        <title>Genome announcement of multiple Pseudomonas syringae strains.</title>
        <authorList>
            <person name="Thakur S."/>
            <person name="Wang P.W."/>
            <person name="Gong Y."/>
            <person name="Weir B.S."/>
            <person name="Guttman D.S."/>
        </authorList>
    </citation>
    <scope>NUCLEOTIDE SEQUENCE [LARGE SCALE GENOMIC DNA]</scope>
    <source>
        <strain evidence="1 2">ICMP17001</strain>
    </source>
</reference>
<gene>
    <name evidence="1" type="ORF">ALO75_102984</name>
</gene>
<proteinExistence type="predicted"/>
<dbReference type="Proteomes" id="UP000051335">
    <property type="component" value="Unassembled WGS sequence"/>
</dbReference>
<accession>A0A0P9PBU8</accession>
<keyword evidence="2" id="KW-1185">Reference proteome</keyword>
<dbReference type="AlphaFoldDB" id="A0A0P9PBU8"/>
<protein>
    <submittedName>
        <fullName evidence="1">Uncharacterized protein</fullName>
    </submittedName>
</protein>
<organism evidence="1 2">
    <name type="scientific">Pseudomonas syringae pv. coryli</name>
    <dbReference type="NCBI Taxonomy" id="317659"/>
    <lineage>
        <taxon>Bacteria</taxon>
        <taxon>Pseudomonadati</taxon>
        <taxon>Pseudomonadota</taxon>
        <taxon>Gammaproteobacteria</taxon>
        <taxon>Pseudomonadales</taxon>
        <taxon>Pseudomonadaceae</taxon>
        <taxon>Pseudomonas</taxon>
    </lineage>
</organism>
<name>A0A0P9PBU8_9PSED</name>
<evidence type="ECO:0000313" key="1">
    <source>
        <dbReference type="EMBL" id="KPW96357.1"/>
    </source>
</evidence>
<evidence type="ECO:0000313" key="2">
    <source>
        <dbReference type="Proteomes" id="UP000051335"/>
    </source>
</evidence>
<sequence>MQVEQGGTLSHGFLLPGVAKVRAEEIGKPPNKPGFAARNS</sequence>